<protein>
    <recommendedName>
        <fullName evidence="2">DUF3168 domain-containing protein</fullName>
    </recommendedName>
</protein>
<sequence length="139" mass="15447">MTIQDPIAALRTFLLADSAIAALAGTRIHGNESPVTEAGLQPRYMLVFRFAPGSIPEPDVPLFVPRIDFETYGETPYQAVTLYLALHDALKQLSRDVHNDTLLHGAIRQAGPLSQRDVNTHWPFVWSSWHVWVGEVSTA</sequence>
<name>A0A0F9TMA9_9ZZZZ</name>
<dbReference type="AlphaFoldDB" id="A0A0F9TMA9"/>
<comment type="caution">
    <text evidence="1">The sequence shown here is derived from an EMBL/GenBank/DDBJ whole genome shotgun (WGS) entry which is preliminary data.</text>
</comment>
<proteinExistence type="predicted"/>
<evidence type="ECO:0000313" key="1">
    <source>
        <dbReference type="EMBL" id="KKN42558.1"/>
    </source>
</evidence>
<dbReference type="EMBL" id="LAZR01001573">
    <property type="protein sequence ID" value="KKN42558.1"/>
    <property type="molecule type" value="Genomic_DNA"/>
</dbReference>
<organism evidence="1">
    <name type="scientific">marine sediment metagenome</name>
    <dbReference type="NCBI Taxonomy" id="412755"/>
    <lineage>
        <taxon>unclassified sequences</taxon>
        <taxon>metagenomes</taxon>
        <taxon>ecological metagenomes</taxon>
    </lineage>
</organism>
<gene>
    <name evidence="1" type="ORF">LCGC14_0712080</name>
</gene>
<reference evidence="1" key="1">
    <citation type="journal article" date="2015" name="Nature">
        <title>Complex archaea that bridge the gap between prokaryotes and eukaryotes.</title>
        <authorList>
            <person name="Spang A."/>
            <person name="Saw J.H."/>
            <person name="Jorgensen S.L."/>
            <person name="Zaremba-Niedzwiedzka K."/>
            <person name="Martijn J."/>
            <person name="Lind A.E."/>
            <person name="van Eijk R."/>
            <person name="Schleper C."/>
            <person name="Guy L."/>
            <person name="Ettema T.J."/>
        </authorList>
    </citation>
    <scope>NUCLEOTIDE SEQUENCE</scope>
</reference>
<accession>A0A0F9TMA9</accession>
<evidence type="ECO:0008006" key="2">
    <source>
        <dbReference type="Google" id="ProtNLM"/>
    </source>
</evidence>